<feature type="compositionally biased region" description="Basic and acidic residues" evidence="1">
    <location>
        <begin position="743"/>
        <end position="768"/>
    </location>
</feature>
<accession>A0A1B9GXI3</accession>
<evidence type="ECO:0000259" key="2">
    <source>
        <dbReference type="Pfam" id="PF11443"/>
    </source>
</evidence>
<dbReference type="EMBL" id="KI669498">
    <property type="protein sequence ID" value="OCF35732.1"/>
    <property type="molecule type" value="Genomic_DNA"/>
</dbReference>
<dbReference type="InterPro" id="IPR058580">
    <property type="entry name" value="DUF2828"/>
</dbReference>
<reference evidence="4 5" key="1">
    <citation type="submission" date="2013-07" db="EMBL/GenBank/DDBJ databases">
        <title>The Genome Sequence of Cryptococcus heveanensis BCC8398.</title>
        <authorList>
            <consortium name="The Broad Institute Genome Sequencing Platform"/>
            <person name="Cuomo C."/>
            <person name="Litvintseva A."/>
            <person name="Chen Y."/>
            <person name="Heitman J."/>
            <person name="Sun S."/>
            <person name="Springer D."/>
            <person name="Dromer F."/>
            <person name="Young S.K."/>
            <person name="Zeng Q."/>
            <person name="Gargeya S."/>
            <person name="Fitzgerald M."/>
            <person name="Abouelleil A."/>
            <person name="Alvarado L."/>
            <person name="Berlin A.M."/>
            <person name="Chapman S.B."/>
            <person name="Dewar J."/>
            <person name="Goldberg J."/>
            <person name="Griggs A."/>
            <person name="Gujja S."/>
            <person name="Hansen M."/>
            <person name="Howarth C."/>
            <person name="Imamovic A."/>
            <person name="Larimer J."/>
            <person name="McCowan C."/>
            <person name="Murphy C."/>
            <person name="Pearson M."/>
            <person name="Priest M."/>
            <person name="Roberts A."/>
            <person name="Saif S."/>
            <person name="Shea T."/>
            <person name="Sykes S."/>
            <person name="Wortman J."/>
            <person name="Nusbaum C."/>
            <person name="Birren B."/>
        </authorList>
    </citation>
    <scope>NUCLEOTIDE SEQUENCE [LARGE SCALE GENOMIC DNA]</scope>
    <source>
        <strain evidence="4 5">BCC8398</strain>
    </source>
</reference>
<dbReference type="InterPro" id="IPR011205">
    <property type="entry name" value="UCP015417_vWA"/>
</dbReference>
<dbReference type="Proteomes" id="UP000092666">
    <property type="component" value="Unassembled WGS sequence"/>
</dbReference>
<evidence type="ECO:0000313" key="5">
    <source>
        <dbReference type="Proteomes" id="UP000092666"/>
    </source>
</evidence>
<feature type="domain" description="DUF2828" evidence="2">
    <location>
        <begin position="93"/>
        <end position="543"/>
    </location>
</feature>
<dbReference type="PANTHER" id="PTHR31373:SF27">
    <property type="entry name" value="TROVE DOMAIN-CONTAINING PROTEIN"/>
    <property type="match status" value="1"/>
</dbReference>
<dbReference type="OrthoDB" id="1149618at2759"/>
<dbReference type="PANTHER" id="PTHR31373">
    <property type="entry name" value="OS06G0652100 PROTEIN"/>
    <property type="match status" value="1"/>
</dbReference>
<feature type="region of interest" description="Disordered" evidence="1">
    <location>
        <begin position="191"/>
        <end position="210"/>
    </location>
</feature>
<dbReference type="Pfam" id="PF11443">
    <property type="entry name" value="DUF2828"/>
    <property type="match status" value="1"/>
</dbReference>
<evidence type="ECO:0000313" key="4">
    <source>
        <dbReference type="EMBL" id="OCF35732.1"/>
    </source>
</evidence>
<dbReference type="AlphaFoldDB" id="A0A1B9GXI3"/>
<evidence type="ECO:0000259" key="3">
    <source>
        <dbReference type="Pfam" id="PF25043"/>
    </source>
</evidence>
<evidence type="ECO:0000256" key="1">
    <source>
        <dbReference type="SAM" id="MobiDB-lite"/>
    </source>
</evidence>
<feature type="domain" description="DUF7788" evidence="3">
    <location>
        <begin position="549"/>
        <end position="777"/>
    </location>
</feature>
<organism evidence="4 5">
    <name type="scientific">Kwoniella heveanensis BCC8398</name>
    <dbReference type="NCBI Taxonomy" id="1296120"/>
    <lineage>
        <taxon>Eukaryota</taxon>
        <taxon>Fungi</taxon>
        <taxon>Dikarya</taxon>
        <taxon>Basidiomycota</taxon>
        <taxon>Agaricomycotina</taxon>
        <taxon>Tremellomycetes</taxon>
        <taxon>Tremellales</taxon>
        <taxon>Cryptococcaceae</taxon>
        <taxon>Kwoniella</taxon>
    </lineage>
</organism>
<gene>
    <name evidence="4" type="ORF">I316_02787</name>
</gene>
<protein>
    <recommendedName>
        <fullName evidence="6">TROVE domain-containing protein</fullName>
    </recommendedName>
</protein>
<sequence>MSTPLAKSMQGLQVTTPVTLAATKVSSKDWSLPEEFTRLLATPPHILIPTLVPAGKPPTAPKISSPFPAKQAEPKPSWAAFIPALQRAPNTLTDKGAEAYTSTSDPLVDLFFELTPGIQASRIYELVDAAWARDPLTTLRLIFHTRSIHEGKGWREGFYQCLAWVWEKHPRTLLANLHLIVEPTCDRQRDQARDAANRQRKEEAAINGEEVLDLDDEGNVDMGDGAAPQYPPRPHGSFKDLIELLKLHINGELTIAYKGKLTALDEAIAPKKYGTAFKQSRINKNKNPKSKRDRTPFKATLRHAKKVADGVEISFKVRLLRAPTLHHKHVLLAERAEEALKTDQKYQALFVTVLHIFVKYLKEDLALLDKHRDSLTLPANQRTAYSNDASPHLFGMSYAAKWVPTPGHSADKQTLFATALAKLLFPNDAMNWSRQRLQKEVLSPLRKVLSVPEVEMSNGSWKIDYTKVPSKAMARNAVSFAEHDPKGFEAYLERVASGHSTVSGASLMPHEIVYDAVHGKTAIHKRLADLQWKSLVNSVRTSSKNRLDNCVAIADVSGSMGSIGHANKEHPPPILPCIALTLLLGELAVDPWSGSFFTFSSTPTFETIDTSLPISERVNRLSKVHWEMSTNFDKVFDMILSSAKREKLTPEQMVKKLFVFSDMQFDKASLGKFGETEHHTIQRRFEEAGYPMPEMVYWNLNAPRQGGTPKPVKSDVQGVSLFSGFSGSLMKFFLGQEDQENNSPKEEDSVMIDRDGEEAKPGKKEKTKTTPSETVMKVASAHSLSGLKVVD</sequence>
<evidence type="ECO:0008006" key="6">
    <source>
        <dbReference type="Google" id="ProtNLM"/>
    </source>
</evidence>
<dbReference type="PIRSF" id="PIRSF015417">
    <property type="entry name" value="T31B5_30_vWA"/>
    <property type="match status" value="1"/>
</dbReference>
<dbReference type="Pfam" id="PF25043">
    <property type="entry name" value="DUF7788"/>
    <property type="match status" value="1"/>
</dbReference>
<reference evidence="5" key="2">
    <citation type="submission" date="2013-12" db="EMBL/GenBank/DDBJ databases">
        <title>Evolution of pathogenesis and genome organization in the Tremellales.</title>
        <authorList>
            <person name="Cuomo C."/>
            <person name="Litvintseva A."/>
            <person name="Heitman J."/>
            <person name="Chen Y."/>
            <person name="Sun S."/>
            <person name="Springer D."/>
            <person name="Dromer F."/>
            <person name="Young S."/>
            <person name="Zeng Q."/>
            <person name="Chapman S."/>
            <person name="Gujja S."/>
            <person name="Saif S."/>
            <person name="Birren B."/>
        </authorList>
    </citation>
    <scope>NUCLEOTIDE SEQUENCE [LARGE SCALE GENOMIC DNA]</scope>
    <source>
        <strain evidence="5">BCC8398</strain>
    </source>
</reference>
<feature type="region of interest" description="Disordered" evidence="1">
    <location>
        <begin position="736"/>
        <end position="791"/>
    </location>
</feature>
<feature type="compositionally biased region" description="Basic and acidic residues" evidence="1">
    <location>
        <begin position="191"/>
        <end position="204"/>
    </location>
</feature>
<name>A0A1B9GXI3_9TREE</name>
<keyword evidence="5" id="KW-1185">Reference proteome</keyword>
<proteinExistence type="predicted"/>
<dbReference type="InterPro" id="IPR056690">
    <property type="entry name" value="DUF7788"/>
</dbReference>